<protein>
    <submittedName>
        <fullName evidence="2">BHLH domain-containing protein</fullName>
    </submittedName>
</protein>
<dbReference type="AlphaFoldDB" id="A0A915JYL4"/>
<dbReference type="Proteomes" id="UP000887565">
    <property type="component" value="Unplaced"/>
</dbReference>
<proteinExistence type="predicted"/>
<keyword evidence="1" id="KW-1185">Reference proteome</keyword>
<organism evidence="1 2">
    <name type="scientific">Romanomermis culicivorax</name>
    <name type="common">Nematode worm</name>
    <dbReference type="NCBI Taxonomy" id="13658"/>
    <lineage>
        <taxon>Eukaryota</taxon>
        <taxon>Metazoa</taxon>
        <taxon>Ecdysozoa</taxon>
        <taxon>Nematoda</taxon>
        <taxon>Enoplea</taxon>
        <taxon>Dorylaimia</taxon>
        <taxon>Mermithida</taxon>
        <taxon>Mermithoidea</taxon>
        <taxon>Mermithidae</taxon>
        <taxon>Romanomermis</taxon>
    </lineage>
</organism>
<accession>A0A915JYL4</accession>
<name>A0A915JYL4_ROMCU</name>
<evidence type="ECO:0000313" key="2">
    <source>
        <dbReference type="WBParaSite" id="nRc.2.0.1.t31447-RA"/>
    </source>
</evidence>
<sequence>MKTICVKPSTSKMQTSTMFPKSLKTIEKSPMVVVKSPANLARLAVLKRRRRQEEFRRLKSILPRSILSNNYRRICRLTNSNKFSNDGRRIFENNYVDRKCGTAIEELLIIQSTVQYIDYLHYMISKRFQSGLLSTDWRQRQRQSVDSMTTRVSFLVPSMSAGFGDLDFELTPKMM</sequence>
<evidence type="ECO:0000313" key="1">
    <source>
        <dbReference type="Proteomes" id="UP000887565"/>
    </source>
</evidence>
<dbReference type="WBParaSite" id="nRc.2.0.1.t31447-RA">
    <property type="protein sequence ID" value="nRc.2.0.1.t31447-RA"/>
    <property type="gene ID" value="nRc.2.0.1.g31447"/>
</dbReference>
<reference evidence="2" key="1">
    <citation type="submission" date="2022-11" db="UniProtKB">
        <authorList>
            <consortium name="WormBaseParasite"/>
        </authorList>
    </citation>
    <scope>IDENTIFICATION</scope>
</reference>